<dbReference type="NCBIfam" id="NF045760">
    <property type="entry name" value="YtpR"/>
    <property type="match status" value="1"/>
</dbReference>
<feature type="binding site" evidence="15">
    <location>
        <position position="466"/>
    </location>
    <ligand>
        <name>Mg(2+)</name>
        <dbReference type="ChEBI" id="CHEBI:18420"/>
        <note>shared with alpha subunit</note>
    </ligand>
</feature>
<dbReference type="InterPro" id="IPR005121">
    <property type="entry name" value="Fdx_antiC-bd"/>
</dbReference>
<dbReference type="EMBL" id="CP042430">
    <property type="protein sequence ID" value="QEC48828.1"/>
    <property type="molecule type" value="Genomic_DNA"/>
</dbReference>
<dbReference type="OrthoDB" id="9805455at2"/>
<dbReference type="FunFam" id="2.40.50.140:FF:000045">
    <property type="entry name" value="Phenylalanine--tRNA ligase beta subunit"/>
    <property type="match status" value="1"/>
</dbReference>
<evidence type="ECO:0000256" key="8">
    <source>
        <dbReference type="ARBA" id="ARBA00022741"/>
    </source>
</evidence>
<dbReference type="Gene3D" id="3.50.40.10">
    <property type="entry name" value="Phenylalanyl-trna Synthetase, Chain B, domain 3"/>
    <property type="match status" value="1"/>
</dbReference>
<dbReference type="SUPFAM" id="SSF50249">
    <property type="entry name" value="Nucleic acid-binding proteins"/>
    <property type="match status" value="1"/>
</dbReference>
<dbReference type="SMART" id="SM00874">
    <property type="entry name" value="B5"/>
    <property type="match status" value="1"/>
</dbReference>
<evidence type="ECO:0000256" key="7">
    <source>
        <dbReference type="ARBA" id="ARBA00022723"/>
    </source>
</evidence>
<evidence type="ECO:0000256" key="3">
    <source>
        <dbReference type="ARBA" id="ARBA00011209"/>
    </source>
</evidence>
<dbReference type="InterPro" id="IPR041616">
    <property type="entry name" value="PheRS_beta_core"/>
</dbReference>
<evidence type="ECO:0000256" key="9">
    <source>
        <dbReference type="ARBA" id="ARBA00022840"/>
    </source>
</evidence>
<dbReference type="InterPro" id="IPR036690">
    <property type="entry name" value="Fdx_antiC-bd_sf"/>
</dbReference>
<dbReference type="SMART" id="SM00896">
    <property type="entry name" value="FDX-ACB"/>
    <property type="match status" value="1"/>
</dbReference>
<comment type="similarity">
    <text evidence="2 15">Belongs to the phenylalanyl-tRNA synthetase beta subunit family. Type 1 subfamily.</text>
</comment>
<dbReference type="GO" id="GO:0004826">
    <property type="term" value="F:phenylalanine-tRNA ligase activity"/>
    <property type="evidence" value="ECO:0007669"/>
    <property type="project" value="UniProtKB-UniRule"/>
</dbReference>
<dbReference type="InterPro" id="IPR009061">
    <property type="entry name" value="DNA-bd_dom_put_sf"/>
</dbReference>
<evidence type="ECO:0000256" key="14">
    <source>
        <dbReference type="ARBA" id="ARBA00049255"/>
    </source>
</evidence>
<feature type="domain" description="FDX-ACB" evidence="18">
    <location>
        <begin position="713"/>
        <end position="807"/>
    </location>
</feature>
<comment type="cofactor">
    <cofactor evidence="15">
        <name>Mg(2+)</name>
        <dbReference type="ChEBI" id="CHEBI:18420"/>
    </cofactor>
    <text evidence="15">Binds 2 magnesium ions per tetramer.</text>
</comment>
<dbReference type="Pfam" id="PF01588">
    <property type="entry name" value="tRNA_bind"/>
    <property type="match status" value="1"/>
</dbReference>
<dbReference type="InterPro" id="IPR012340">
    <property type="entry name" value="NA-bd_OB-fold"/>
</dbReference>
<evidence type="ECO:0000256" key="13">
    <source>
        <dbReference type="ARBA" id="ARBA00023146"/>
    </source>
</evidence>
<gene>
    <name evidence="15" type="primary">pheT</name>
    <name evidence="20" type="ORF">FSW04_15430</name>
</gene>
<dbReference type="GO" id="GO:0006432">
    <property type="term" value="P:phenylalanyl-tRNA aminoacylation"/>
    <property type="evidence" value="ECO:0007669"/>
    <property type="project" value="UniProtKB-UniRule"/>
</dbReference>
<dbReference type="AlphaFoldDB" id="A0A5B8U7M3"/>
<evidence type="ECO:0000256" key="6">
    <source>
        <dbReference type="ARBA" id="ARBA00022598"/>
    </source>
</evidence>
<feature type="domain" description="B5" evidence="19">
    <location>
        <begin position="406"/>
        <end position="484"/>
    </location>
</feature>
<dbReference type="Pfam" id="PF03484">
    <property type="entry name" value="B5"/>
    <property type="match status" value="1"/>
</dbReference>
<keyword evidence="21" id="KW-1185">Reference proteome</keyword>
<keyword evidence="6 15" id="KW-0436">Ligase</keyword>
<dbReference type="KEGG" id="bsol:FSW04_15430"/>
<dbReference type="InterPro" id="IPR005146">
    <property type="entry name" value="B3/B4_tRNA-bd"/>
</dbReference>
<comment type="subcellular location">
    <subcellularLocation>
        <location evidence="1 15">Cytoplasm</location>
    </subcellularLocation>
</comment>
<keyword evidence="13 15" id="KW-0030">Aminoacyl-tRNA synthetase</keyword>
<evidence type="ECO:0000256" key="12">
    <source>
        <dbReference type="ARBA" id="ARBA00022917"/>
    </source>
</evidence>
<evidence type="ECO:0000259" key="18">
    <source>
        <dbReference type="PROSITE" id="PS51447"/>
    </source>
</evidence>
<evidence type="ECO:0000256" key="4">
    <source>
        <dbReference type="ARBA" id="ARBA00022490"/>
    </source>
</evidence>
<dbReference type="GO" id="GO:0000049">
    <property type="term" value="F:tRNA binding"/>
    <property type="evidence" value="ECO:0007669"/>
    <property type="project" value="UniProtKB-UniRule"/>
</dbReference>
<feature type="binding site" evidence="15">
    <location>
        <position position="460"/>
    </location>
    <ligand>
        <name>Mg(2+)</name>
        <dbReference type="ChEBI" id="CHEBI:18420"/>
        <note>shared with alpha subunit</note>
    </ligand>
</feature>
<evidence type="ECO:0000256" key="2">
    <source>
        <dbReference type="ARBA" id="ARBA00008653"/>
    </source>
</evidence>
<evidence type="ECO:0000259" key="19">
    <source>
        <dbReference type="PROSITE" id="PS51483"/>
    </source>
</evidence>
<accession>A0A5B8U7M3</accession>
<dbReference type="HAMAP" id="MF_00283">
    <property type="entry name" value="Phe_tRNA_synth_beta1"/>
    <property type="match status" value="1"/>
</dbReference>
<feature type="binding site" evidence="15">
    <location>
        <position position="470"/>
    </location>
    <ligand>
        <name>Mg(2+)</name>
        <dbReference type="ChEBI" id="CHEBI:18420"/>
        <note>shared with alpha subunit</note>
    </ligand>
</feature>
<dbReference type="GO" id="GO:0000287">
    <property type="term" value="F:magnesium ion binding"/>
    <property type="evidence" value="ECO:0007669"/>
    <property type="project" value="UniProtKB-UniRule"/>
</dbReference>
<evidence type="ECO:0000256" key="5">
    <source>
        <dbReference type="ARBA" id="ARBA00022555"/>
    </source>
</evidence>
<dbReference type="Gene3D" id="3.30.70.380">
    <property type="entry name" value="Ferrodoxin-fold anticodon-binding domain"/>
    <property type="match status" value="1"/>
</dbReference>
<dbReference type="SUPFAM" id="SSF55681">
    <property type="entry name" value="Class II aaRS and biotin synthetases"/>
    <property type="match status" value="1"/>
</dbReference>
<dbReference type="CDD" id="cd02796">
    <property type="entry name" value="tRNA_bind_bactPheRS"/>
    <property type="match status" value="1"/>
</dbReference>
<keyword evidence="8 15" id="KW-0547">Nucleotide-binding</keyword>
<dbReference type="InterPro" id="IPR002547">
    <property type="entry name" value="tRNA-bd_dom"/>
</dbReference>
<comment type="catalytic activity">
    <reaction evidence="14 15">
        <text>tRNA(Phe) + L-phenylalanine + ATP = L-phenylalanyl-tRNA(Phe) + AMP + diphosphate + H(+)</text>
        <dbReference type="Rhea" id="RHEA:19413"/>
        <dbReference type="Rhea" id="RHEA-COMP:9668"/>
        <dbReference type="Rhea" id="RHEA-COMP:9699"/>
        <dbReference type="ChEBI" id="CHEBI:15378"/>
        <dbReference type="ChEBI" id="CHEBI:30616"/>
        <dbReference type="ChEBI" id="CHEBI:33019"/>
        <dbReference type="ChEBI" id="CHEBI:58095"/>
        <dbReference type="ChEBI" id="CHEBI:78442"/>
        <dbReference type="ChEBI" id="CHEBI:78531"/>
        <dbReference type="ChEBI" id="CHEBI:456215"/>
        <dbReference type="EC" id="6.1.1.20"/>
    </reaction>
</comment>
<sequence>MRVPYAWLRAYCAPDIGLSELEERLTLSGTKVEAVHHHGVGGPDGFVVGKVLSAEQHPDADRLKVCIVDVGEDEPAQIVCGAPNVAAGQTVAVARPGAVMPDGTRLKKARLRGQESAGMILAEDELAIGGDHSGIMVLDDAPAAGAPLVDVLPILDEVIEFEITPNRPDCLGIYGIAREVHAATGALLAPPPWAHDPGSTGPVDAAAITIDAPDLCPRFTARVFEGVTIGPSPGWLKARLTAAGMRPINNVVDITNYVMLETGHPLHAFDLDRVAGGTLTVRRARDGEPVETLDGQTRVLDAEMLVIEDAEGPTSIAGVMGGARSEVSDTTTRVLLEVASWVGPNIHRTSTRLGLRSEASGRFEKGLAPEQAMEAQQAATRLMLELTGATVAPGTIDVGPFAEEPWPTPTLRLREQKVQALLGMPIPRARQTTLLHALGFATADADDGLDVTVPGFRRNDVSREADLIEEVGRFDLDRLPATLPKRRGAAGRMSTAQRLRRRAVDAVVGRGAHEIVGWSFTEPAVADRLRLGEDDPRRRFVAMTNPMSEDHAVLRTTLLGSLLDAARHNAARGAGDLALFEQGAVYVASRAHPPTALPHEHRALGALLHGRTAPATWRTREPARADFFAAKGLLAAVLDTLRVAWSVEPAAEPFLHPGRSAEVWVGDGVVGWVGELHPLVARAWDLEDVAVFEIDLDRVVAAADAVPTYRDLTSFPPVRQDLAVVVDDDVAASDLVSAARAAGLKSGLVHGIEVVDVYRGAQLGEGRKSLLLALTFQAPDRTLTDEDVAPVRERIVAALAAEGGELRG</sequence>
<dbReference type="SUPFAM" id="SSF46955">
    <property type="entry name" value="Putative DNA-binding domain"/>
    <property type="match status" value="1"/>
</dbReference>
<dbReference type="PANTHER" id="PTHR10947:SF0">
    <property type="entry name" value="PHENYLALANINE--TRNA LIGASE BETA SUBUNIT"/>
    <property type="match status" value="1"/>
</dbReference>
<dbReference type="PROSITE" id="PS51447">
    <property type="entry name" value="FDX_ACB"/>
    <property type="match status" value="1"/>
</dbReference>
<feature type="binding site" evidence="15">
    <location>
        <position position="469"/>
    </location>
    <ligand>
        <name>Mg(2+)</name>
        <dbReference type="ChEBI" id="CHEBI:18420"/>
        <note>shared with alpha subunit</note>
    </ligand>
</feature>
<evidence type="ECO:0000256" key="15">
    <source>
        <dbReference type="HAMAP-Rule" id="MF_00283"/>
    </source>
</evidence>
<evidence type="ECO:0000256" key="1">
    <source>
        <dbReference type="ARBA" id="ARBA00004496"/>
    </source>
</evidence>
<evidence type="ECO:0000256" key="11">
    <source>
        <dbReference type="ARBA" id="ARBA00022884"/>
    </source>
</evidence>
<dbReference type="CDD" id="cd00769">
    <property type="entry name" value="PheRS_beta_core"/>
    <property type="match status" value="1"/>
</dbReference>
<dbReference type="RefSeq" id="WP_146920797.1">
    <property type="nucleotide sequence ID" value="NZ_CP042430.1"/>
</dbReference>
<dbReference type="EC" id="6.1.1.20" evidence="15"/>
<dbReference type="InterPro" id="IPR005147">
    <property type="entry name" value="tRNA_synthase_B5-dom"/>
</dbReference>
<keyword evidence="4 15" id="KW-0963">Cytoplasm</keyword>
<organism evidence="20 21">
    <name type="scientific">Baekduia soli</name>
    <dbReference type="NCBI Taxonomy" id="496014"/>
    <lineage>
        <taxon>Bacteria</taxon>
        <taxon>Bacillati</taxon>
        <taxon>Actinomycetota</taxon>
        <taxon>Thermoleophilia</taxon>
        <taxon>Solirubrobacterales</taxon>
        <taxon>Baekduiaceae</taxon>
        <taxon>Baekduia</taxon>
    </lineage>
</organism>
<dbReference type="Pfam" id="PF03147">
    <property type="entry name" value="FDX-ACB"/>
    <property type="match status" value="1"/>
</dbReference>
<dbReference type="SUPFAM" id="SSF56037">
    <property type="entry name" value="PheT/TilS domain"/>
    <property type="match status" value="1"/>
</dbReference>
<name>A0A5B8U7M3_9ACTN</name>
<protein>
    <recommendedName>
        <fullName evidence="15">Phenylalanine--tRNA ligase beta subunit</fullName>
        <ecNumber evidence="15">6.1.1.20</ecNumber>
    </recommendedName>
    <alternativeName>
        <fullName evidence="15">Phenylalanyl-tRNA synthetase beta subunit</fullName>
        <shortName evidence="15">PheRS</shortName>
    </alternativeName>
</protein>
<dbReference type="GO" id="GO:0005524">
    <property type="term" value="F:ATP binding"/>
    <property type="evidence" value="ECO:0007669"/>
    <property type="project" value="UniProtKB-UniRule"/>
</dbReference>
<keyword evidence="12 15" id="KW-0648">Protein biosynthesis</keyword>
<feature type="domain" description="TRNA-binding" evidence="17">
    <location>
        <begin position="40"/>
        <end position="149"/>
    </location>
</feature>
<dbReference type="SUPFAM" id="SSF54991">
    <property type="entry name" value="Anticodon-binding domain of PheRS"/>
    <property type="match status" value="1"/>
</dbReference>
<dbReference type="InterPro" id="IPR045864">
    <property type="entry name" value="aa-tRNA-synth_II/BPL/LPL"/>
</dbReference>
<dbReference type="Proteomes" id="UP000321805">
    <property type="component" value="Chromosome"/>
</dbReference>
<dbReference type="FunFam" id="3.50.40.10:FF:000001">
    <property type="entry name" value="Phenylalanine--tRNA ligase beta subunit"/>
    <property type="match status" value="1"/>
</dbReference>
<evidence type="ECO:0000256" key="16">
    <source>
        <dbReference type="PROSITE-ProRule" id="PRU00209"/>
    </source>
</evidence>
<dbReference type="Pfam" id="PF03483">
    <property type="entry name" value="B3_4"/>
    <property type="match status" value="1"/>
</dbReference>
<dbReference type="Gene3D" id="3.30.56.10">
    <property type="match status" value="2"/>
</dbReference>
<evidence type="ECO:0000313" key="21">
    <source>
        <dbReference type="Proteomes" id="UP000321805"/>
    </source>
</evidence>
<dbReference type="SMART" id="SM00873">
    <property type="entry name" value="B3_4"/>
    <property type="match status" value="1"/>
</dbReference>
<dbReference type="InterPro" id="IPR020825">
    <property type="entry name" value="Phe-tRNA_synthase-like_B3/B4"/>
</dbReference>
<dbReference type="InterPro" id="IPR004532">
    <property type="entry name" value="Phe-tRNA-ligase_IIc_bsu_bact"/>
</dbReference>
<dbReference type="Gene3D" id="2.40.50.140">
    <property type="entry name" value="Nucleic acid-binding proteins"/>
    <property type="match status" value="1"/>
</dbReference>
<dbReference type="InterPro" id="IPR045060">
    <property type="entry name" value="Phe-tRNA-ligase_IIc_bsu"/>
</dbReference>
<proteinExistence type="inferred from homology"/>
<evidence type="ECO:0000313" key="20">
    <source>
        <dbReference type="EMBL" id="QEC48828.1"/>
    </source>
</evidence>
<reference evidence="20 21" key="1">
    <citation type="journal article" date="2018" name="J. Microbiol.">
        <title>Baekduia soli gen. nov., sp. nov., a novel bacterium isolated from the soil of Baekdu Mountain and proposal of a novel family name, Baekduiaceae fam. nov.</title>
        <authorList>
            <person name="An D.S."/>
            <person name="Siddiqi M.Z."/>
            <person name="Kim K.H."/>
            <person name="Yu H.S."/>
            <person name="Im W.T."/>
        </authorList>
    </citation>
    <scope>NUCLEOTIDE SEQUENCE [LARGE SCALE GENOMIC DNA]</scope>
    <source>
        <strain evidence="20 21">BR7-21</strain>
    </source>
</reference>
<dbReference type="Pfam" id="PF17759">
    <property type="entry name" value="tRNA_synthFbeta"/>
    <property type="match status" value="1"/>
</dbReference>
<keyword evidence="7 15" id="KW-0479">Metal-binding</keyword>
<dbReference type="GO" id="GO:0009328">
    <property type="term" value="C:phenylalanine-tRNA ligase complex"/>
    <property type="evidence" value="ECO:0007669"/>
    <property type="project" value="TreeGrafter"/>
</dbReference>
<dbReference type="PROSITE" id="PS50886">
    <property type="entry name" value="TRBD"/>
    <property type="match status" value="1"/>
</dbReference>
<dbReference type="NCBIfam" id="TIGR00472">
    <property type="entry name" value="pheT_bact"/>
    <property type="match status" value="1"/>
</dbReference>
<evidence type="ECO:0000256" key="10">
    <source>
        <dbReference type="ARBA" id="ARBA00022842"/>
    </source>
</evidence>
<keyword evidence="10 15" id="KW-0460">Magnesium</keyword>
<keyword evidence="9 15" id="KW-0067">ATP-binding</keyword>
<evidence type="ECO:0000259" key="17">
    <source>
        <dbReference type="PROSITE" id="PS50886"/>
    </source>
</evidence>
<keyword evidence="5 16" id="KW-0820">tRNA-binding</keyword>
<dbReference type="PANTHER" id="PTHR10947">
    <property type="entry name" value="PHENYLALANYL-TRNA SYNTHETASE BETA CHAIN AND LEUCINE-RICH REPEAT-CONTAINING PROTEIN 47"/>
    <property type="match status" value="1"/>
</dbReference>
<dbReference type="PROSITE" id="PS51483">
    <property type="entry name" value="B5"/>
    <property type="match status" value="1"/>
</dbReference>
<comment type="subunit">
    <text evidence="3 15">Tetramer of two alpha and two beta subunits.</text>
</comment>
<keyword evidence="11 16" id="KW-0694">RNA-binding</keyword>
<dbReference type="Gene3D" id="3.30.930.10">
    <property type="entry name" value="Bira Bifunctional Protein, Domain 2"/>
    <property type="match status" value="1"/>
</dbReference>
<dbReference type="InterPro" id="IPR033714">
    <property type="entry name" value="tRNA_bind_bactPheRS"/>
</dbReference>